<dbReference type="AlphaFoldDB" id="A0A4S8L8Y3"/>
<organism evidence="2 3">
    <name type="scientific">Dendrothele bispora (strain CBS 962.96)</name>
    <dbReference type="NCBI Taxonomy" id="1314807"/>
    <lineage>
        <taxon>Eukaryota</taxon>
        <taxon>Fungi</taxon>
        <taxon>Dikarya</taxon>
        <taxon>Basidiomycota</taxon>
        <taxon>Agaricomycotina</taxon>
        <taxon>Agaricomycetes</taxon>
        <taxon>Agaricomycetidae</taxon>
        <taxon>Agaricales</taxon>
        <taxon>Agaricales incertae sedis</taxon>
        <taxon>Dendrothele</taxon>
    </lineage>
</organism>
<reference evidence="2 3" key="1">
    <citation type="journal article" date="2019" name="Nat. Ecol. Evol.">
        <title>Megaphylogeny resolves global patterns of mushroom evolution.</title>
        <authorList>
            <person name="Varga T."/>
            <person name="Krizsan K."/>
            <person name="Foldi C."/>
            <person name="Dima B."/>
            <person name="Sanchez-Garcia M."/>
            <person name="Sanchez-Ramirez S."/>
            <person name="Szollosi G.J."/>
            <person name="Szarkandi J.G."/>
            <person name="Papp V."/>
            <person name="Albert L."/>
            <person name="Andreopoulos W."/>
            <person name="Angelini C."/>
            <person name="Antonin V."/>
            <person name="Barry K.W."/>
            <person name="Bougher N.L."/>
            <person name="Buchanan P."/>
            <person name="Buyck B."/>
            <person name="Bense V."/>
            <person name="Catcheside P."/>
            <person name="Chovatia M."/>
            <person name="Cooper J."/>
            <person name="Damon W."/>
            <person name="Desjardin D."/>
            <person name="Finy P."/>
            <person name="Geml J."/>
            <person name="Haridas S."/>
            <person name="Hughes K."/>
            <person name="Justo A."/>
            <person name="Karasinski D."/>
            <person name="Kautmanova I."/>
            <person name="Kiss B."/>
            <person name="Kocsube S."/>
            <person name="Kotiranta H."/>
            <person name="LaButti K.M."/>
            <person name="Lechner B.E."/>
            <person name="Liimatainen K."/>
            <person name="Lipzen A."/>
            <person name="Lukacs Z."/>
            <person name="Mihaltcheva S."/>
            <person name="Morgado L.N."/>
            <person name="Niskanen T."/>
            <person name="Noordeloos M.E."/>
            <person name="Ohm R.A."/>
            <person name="Ortiz-Santana B."/>
            <person name="Ovrebo C."/>
            <person name="Racz N."/>
            <person name="Riley R."/>
            <person name="Savchenko A."/>
            <person name="Shiryaev A."/>
            <person name="Soop K."/>
            <person name="Spirin V."/>
            <person name="Szebenyi C."/>
            <person name="Tomsovsky M."/>
            <person name="Tulloss R.E."/>
            <person name="Uehling J."/>
            <person name="Grigoriev I.V."/>
            <person name="Vagvolgyi C."/>
            <person name="Papp T."/>
            <person name="Martin F.M."/>
            <person name="Miettinen O."/>
            <person name="Hibbett D.S."/>
            <person name="Nagy L.G."/>
        </authorList>
    </citation>
    <scope>NUCLEOTIDE SEQUENCE [LARGE SCALE GENOMIC DNA]</scope>
    <source>
        <strain evidence="2 3">CBS 962.96</strain>
    </source>
</reference>
<evidence type="ECO:0000313" key="2">
    <source>
        <dbReference type="EMBL" id="THU84923.1"/>
    </source>
</evidence>
<sequence>MLLRLTSSDMLNTSLVDVITGKTMYTIVTSIVDIQDTPESLPGAASPFGIISPSLVLTDRLETTSVHLPSSRPSSPSTRVSPTPEKLQLNDAPPTLSSIQVRKTEIQASDSGTLLADIRWNGRRPDIMLMNQHVGPLTALFDITTVQLLPNTLAIPSRFDTEFVWNATAHSLTLIDLDSDQTKGTFHQNVFRVSSSSNSAAGKFIHTRIPGVGHNYIEFESHPLVEDVEIIVSFFMMEILRRGRFALTPYMFERPKLWQIIEAKDLIMRRLSSRRNTV</sequence>
<dbReference type="Proteomes" id="UP000297245">
    <property type="component" value="Unassembled WGS sequence"/>
</dbReference>
<feature type="compositionally biased region" description="Low complexity" evidence="1">
    <location>
        <begin position="69"/>
        <end position="84"/>
    </location>
</feature>
<gene>
    <name evidence="2" type="ORF">K435DRAFT_869809</name>
</gene>
<dbReference type="EMBL" id="ML179574">
    <property type="protein sequence ID" value="THU84923.1"/>
    <property type="molecule type" value="Genomic_DNA"/>
</dbReference>
<protein>
    <submittedName>
        <fullName evidence="2">Uncharacterized protein</fullName>
    </submittedName>
</protein>
<name>A0A4S8L8Y3_DENBC</name>
<feature type="region of interest" description="Disordered" evidence="1">
    <location>
        <begin position="65"/>
        <end position="92"/>
    </location>
</feature>
<evidence type="ECO:0000256" key="1">
    <source>
        <dbReference type="SAM" id="MobiDB-lite"/>
    </source>
</evidence>
<dbReference type="OrthoDB" id="3258136at2759"/>
<proteinExistence type="predicted"/>
<keyword evidence="3" id="KW-1185">Reference proteome</keyword>
<evidence type="ECO:0000313" key="3">
    <source>
        <dbReference type="Proteomes" id="UP000297245"/>
    </source>
</evidence>
<accession>A0A4S8L8Y3</accession>